<dbReference type="Gene3D" id="3.40.50.720">
    <property type="entry name" value="NAD(P)-binding Rossmann-like Domain"/>
    <property type="match status" value="2"/>
</dbReference>
<sequence length="319" mass="33488">MTDVLFRVPPTATMRETLRDGFTILESAPDETPEAIVGRLGDRMRVMVTNGTTGAPRAMLEALPLLELICCLGTGYEGVDVEAARARGVIVTYGAGANATSVADHAMALLLAAMRDLPRLDHATRRGLWREGVGLRPIPTGKRMGILGLGAIGERIARRAEGFEMSIAYHTRRPRAEMPWRHVGSVAELAEQSDCLIVAVPGGASTRHLVDAAVLRLLGPGGFLVNIGRGSVVDSEALAAALHEGTIAGAALDVYDGEPVIPPCLIDAPRLLMTPHCAAWAPEVRAAGAALVRGNIEAVLAGKAALTPVPELRAATVMA</sequence>
<keyword evidence="1 3" id="KW-0560">Oxidoreductase</keyword>
<protein>
    <submittedName>
        <fullName evidence="6">2-hydroxyacid dehydrogenase</fullName>
    </submittedName>
</protein>
<keyword evidence="7" id="KW-1185">Reference proteome</keyword>
<feature type="domain" description="D-isomer specific 2-hydroxyacid dehydrogenase catalytic" evidence="4">
    <location>
        <begin position="14"/>
        <end position="309"/>
    </location>
</feature>
<proteinExistence type="inferred from homology"/>
<dbReference type="Pfam" id="PF02826">
    <property type="entry name" value="2-Hacid_dh_C"/>
    <property type="match status" value="1"/>
</dbReference>
<dbReference type="InterPro" id="IPR006139">
    <property type="entry name" value="D-isomer_2_OHA_DH_cat_dom"/>
</dbReference>
<organism evidence="6 7">
    <name type="scientific">Plastoroseomonas hellenica</name>
    <dbReference type="NCBI Taxonomy" id="2687306"/>
    <lineage>
        <taxon>Bacteria</taxon>
        <taxon>Pseudomonadati</taxon>
        <taxon>Pseudomonadota</taxon>
        <taxon>Alphaproteobacteria</taxon>
        <taxon>Acetobacterales</taxon>
        <taxon>Acetobacteraceae</taxon>
        <taxon>Plastoroseomonas</taxon>
    </lineage>
</organism>
<dbReference type="EMBL" id="JAAGBB010000042">
    <property type="protein sequence ID" value="MBR0667861.1"/>
    <property type="molecule type" value="Genomic_DNA"/>
</dbReference>
<accession>A0ABS5F5P3</accession>
<dbReference type="SUPFAM" id="SSF51735">
    <property type="entry name" value="NAD(P)-binding Rossmann-fold domains"/>
    <property type="match status" value="1"/>
</dbReference>
<comment type="similarity">
    <text evidence="3">Belongs to the D-isomer specific 2-hydroxyacid dehydrogenase family.</text>
</comment>
<dbReference type="Proteomes" id="UP001196870">
    <property type="component" value="Unassembled WGS sequence"/>
</dbReference>
<evidence type="ECO:0000256" key="1">
    <source>
        <dbReference type="ARBA" id="ARBA00023002"/>
    </source>
</evidence>
<dbReference type="SUPFAM" id="SSF52283">
    <property type="entry name" value="Formate/glycerate dehydrogenase catalytic domain-like"/>
    <property type="match status" value="1"/>
</dbReference>
<dbReference type="Pfam" id="PF00389">
    <property type="entry name" value="2-Hacid_dh"/>
    <property type="match status" value="1"/>
</dbReference>
<dbReference type="InterPro" id="IPR036291">
    <property type="entry name" value="NAD(P)-bd_dom_sf"/>
</dbReference>
<name>A0ABS5F5P3_9PROT</name>
<dbReference type="PANTHER" id="PTHR10996">
    <property type="entry name" value="2-HYDROXYACID DEHYDROGENASE-RELATED"/>
    <property type="match status" value="1"/>
</dbReference>
<dbReference type="PANTHER" id="PTHR10996:SF178">
    <property type="entry name" value="2-HYDROXYACID DEHYDROGENASE YGL185C-RELATED"/>
    <property type="match status" value="1"/>
</dbReference>
<evidence type="ECO:0000256" key="3">
    <source>
        <dbReference type="RuleBase" id="RU003719"/>
    </source>
</evidence>
<evidence type="ECO:0000259" key="4">
    <source>
        <dbReference type="Pfam" id="PF00389"/>
    </source>
</evidence>
<evidence type="ECO:0000313" key="6">
    <source>
        <dbReference type="EMBL" id="MBR0667861.1"/>
    </source>
</evidence>
<dbReference type="InterPro" id="IPR050223">
    <property type="entry name" value="D-isomer_2-hydroxyacid_DH"/>
</dbReference>
<comment type="caution">
    <text evidence="6">The sequence shown here is derived from an EMBL/GenBank/DDBJ whole genome shotgun (WGS) entry which is preliminary data.</text>
</comment>
<evidence type="ECO:0000256" key="2">
    <source>
        <dbReference type="ARBA" id="ARBA00023027"/>
    </source>
</evidence>
<evidence type="ECO:0000313" key="7">
    <source>
        <dbReference type="Proteomes" id="UP001196870"/>
    </source>
</evidence>
<dbReference type="InterPro" id="IPR006140">
    <property type="entry name" value="D-isomer_DH_NAD-bd"/>
</dbReference>
<dbReference type="RefSeq" id="WP_211855638.1">
    <property type="nucleotide sequence ID" value="NZ_JAAGBB010000042.1"/>
</dbReference>
<gene>
    <name evidence="6" type="ORF">GXW71_26135</name>
</gene>
<dbReference type="CDD" id="cd12156">
    <property type="entry name" value="HPPR"/>
    <property type="match status" value="1"/>
</dbReference>
<reference evidence="7" key="1">
    <citation type="journal article" date="2021" name="Syst. Appl. Microbiol.">
        <title>Roseomonas hellenica sp. nov., isolated from roots of wild-growing Alkanna tinctoria.</title>
        <authorList>
            <person name="Rat A."/>
            <person name="Naranjo H.D."/>
            <person name="Lebbe L."/>
            <person name="Cnockaert M."/>
            <person name="Krigas N."/>
            <person name="Grigoriadou K."/>
            <person name="Maloupa E."/>
            <person name="Willems A."/>
        </authorList>
    </citation>
    <scope>NUCLEOTIDE SEQUENCE [LARGE SCALE GENOMIC DNA]</scope>
    <source>
        <strain evidence="7">LMG 31523</strain>
    </source>
</reference>
<feature type="domain" description="D-isomer specific 2-hydroxyacid dehydrogenase NAD-binding" evidence="5">
    <location>
        <begin position="107"/>
        <end position="278"/>
    </location>
</feature>
<keyword evidence="2" id="KW-0520">NAD</keyword>
<evidence type="ECO:0000259" key="5">
    <source>
        <dbReference type="Pfam" id="PF02826"/>
    </source>
</evidence>